<keyword evidence="3" id="KW-1185">Reference proteome</keyword>
<feature type="signal peptide" evidence="1">
    <location>
        <begin position="1"/>
        <end position="19"/>
    </location>
</feature>
<reference evidence="3" key="1">
    <citation type="journal article" date="2019" name="Int. J. Syst. Evol. Microbiol.">
        <title>The Global Catalogue of Microorganisms (GCM) 10K type strain sequencing project: providing services to taxonomists for standard genome sequencing and annotation.</title>
        <authorList>
            <consortium name="The Broad Institute Genomics Platform"/>
            <consortium name="The Broad Institute Genome Sequencing Center for Infectious Disease"/>
            <person name="Wu L."/>
            <person name="Ma J."/>
        </authorList>
    </citation>
    <scope>NUCLEOTIDE SEQUENCE [LARGE SCALE GENOMIC DNA]</scope>
    <source>
        <strain evidence="3">JCM 32206</strain>
    </source>
</reference>
<protein>
    <recommendedName>
        <fullName evidence="4">Lipoprotein</fullName>
    </recommendedName>
</protein>
<gene>
    <name evidence="2" type="ORF">GCM10023094_20660</name>
</gene>
<accession>A0ABP8P1Q3</accession>
<feature type="chain" id="PRO_5045628410" description="Lipoprotein" evidence="1">
    <location>
        <begin position="20"/>
        <end position="77"/>
    </location>
</feature>
<dbReference type="Proteomes" id="UP001501183">
    <property type="component" value="Unassembled WGS sequence"/>
</dbReference>
<organism evidence="2 3">
    <name type="scientific">Rhodococcus olei</name>
    <dbReference type="NCBI Taxonomy" id="2161675"/>
    <lineage>
        <taxon>Bacteria</taxon>
        <taxon>Bacillati</taxon>
        <taxon>Actinomycetota</taxon>
        <taxon>Actinomycetes</taxon>
        <taxon>Mycobacteriales</taxon>
        <taxon>Nocardiaceae</taxon>
        <taxon>Rhodococcus</taxon>
    </lineage>
</organism>
<evidence type="ECO:0000313" key="3">
    <source>
        <dbReference type="Proteomes" id="UP001501183"/>
    </source>
</evidence>
<evidence type="ECO:0000313" key="2">
    <source>
        <dbReference type="EMBL" id="GAA4477807.1"/>
    </source>
</evidence>
<evidence type="ECO:0000256" key="1">
    <source>
        <dbReference type="SAM" id="SignalP"/>
    </source>
</evidence>
<keyword evidence="1" id="KW-0732">Signal</keyword>
<proteinExistence type="predicted"/>
<name>A0ABP8P1Q3_9NOCA</name>
<sequence length="77" mass="7856">MLVTVTVKVLFGCATAGWAVSGAANTINAAAATHDDVTRITFIPRGYAAGEGNGRLPGYPVTTTVPVMSGCSEHLYG</sequence>
<evidence type="ECO:0008006" key="4">
    <source>
        <dbReference type="Google" id="ProtNLM"/>
    </source>
</evidence>
<comment type="caution">
    <text evidence="2">The sequence shown here is derived from an EMBL/GenBank/DDBJ whole genome shotgun (WGS) entry which is preliminary data.</text>
</comment>
<dbReference type="EMBL" id="BAABFB010000030">
    <property type="protein sequence ID" value="GAA4477807.1"/>
    <property type="molecule type" value="Genomic_DNA"/>
</dbReference>